<dbReference type="GO" id="GO:0042823">
    <property type="term" value="P:pyridoxal phosphate biosynthetic process"/>
    <property type="evidence" value="ECO:0007669"/>
    <property type="project" value="InterPro"/>
</dbReference>
<dbReference type="EMBL" id="PTPX01000012">
    <property type="protein sequence ID" value="RAL18865.1"/>
    <property type="molecule type" value="Genomic_DNA"/>
</dbReference>
<dbReference type="InterPro" id="IPR019197">
    <property type="entry name" value="Biotin-prot_ligase_N"/>
</dbReference>
<dbReference type="InterPro" id="IPR029062">
    <property type="entry name" value="Class_I_gatase-like"/>
</dbReference>
<evidence type="ECO:0000256" key="1">
    <source>
        <dbReference type="ARBA" id="ARBA00022962"/>
    </source>
</evidence>
<dbReference type="GO" id="GO:0008614">
    <property type="term" value="P:pyridoxine metabolic process"/>
    <property type="evidence" value="ECO:0007669"/>
    <property type="project" value="TreeGrafter"/>
</dbReference>
<protein>
    <submittedName>
        <fullName evidence="3">Biotin--protein ligase</fullName>
    </submittedName>
</protein>
<feature type="domain" description="Biotin-protein ligase N-terminal" evidence="2">
    <location>
        <begin position="5"/>
        <end position="256"/>
    </location>
</feature>
<dbReference type="Proteomes" id="UP000248689">
    <property type="component" value="Unassembled WGS sequence"/>
</dbReference>
<evidence type="ECO:0000259" key="2">
    <source>
        <dbReference type="Pfam" id="PF09825"/>
    </source>
</evidence>
<organism evidence="3 4">
    <name type="scientific">Glaesserella australis</name>
    <dbReference type="NCBI Taxonomy" id="2094024"/>
    <lineage>
        <taxon>Bacteria</taxon>
        <taxon>Pseudomonadati</taxon>
        <taxon>Pseudomonadota</taxon>
        <taxon>Gammaproteobacteria</taxon>
        <taxon>Pasteurellales</taxon>
        <taxon>Pasteurellaceae</taxon>
        <taxon>Glaesserella</taxon>
    </lineage>
</organism>
<dbReference type="GO" id="GO:0005829">
    <property type="term" value="C:cytosol"/>
    <property type="evidence" value="ECO:0007669"/>
    <property type="project" value="TreeGrafter"/>
</dbReference>
<dbReference type="CDD" id="cd03144">
    <property type="entry name" value="GATase1_ScBLP_like"/>
    <property type="match status" value="1"/>
</dbReference>
<dbReference type="SUPFAM" id="SSF52317">
    <property type="entry name" value="Class I glutamine amidotransferase-like"/>
    <property type="match status" value="1"/>
</dbReference>
<dbReference type="OrthoDB" id="20888at2"/>
<comment type="caution">
    <text evidence="3">The sequence shown here is derived from an EMBL/GenBank/DDBJ whole genome shotgun (WGS) entry which is preliminary data.</text>
</comment>
<keyword evidence="3" id="KW-0436">Ligase</keyword>
<dbReference type="GO" id="GO:1903600">
    <property type="term" value="C:glutaminase complex"/>
    <property type="evidence" value="ECO:0007669"/>
    <property type="project" value="TreeGrafter"/>
</dbReference>
<dbReference type="Gene3D" id="3.40.50.880">
    <property type="match status" value="1"/>
</dbReference>
<dbReference type="GO" id="GO:0004359">
    <property type="term" value="F:glutaminase activity"/>
    <property type="evidence" value="ECO:0007669"/>
    <property type="project" value="InterPro"/>
</dbReference>
<dbReference type="RefSeq" id="WP_111749904.1">
    <property type="nucleotide sequence ID" value="NZ_PTPX01000012.1"/>
</dbReference>
<dbReference type="PIRSF" id="PIRSF016642">
    <property type="entry name" value="UCP016642"/>
    <property type="match status" value="1"/>
</dbReference>
<dbReference type="PANTHER" id="PTHR31559:SF0">
    <property type="entry name" value="PYRIDOXAL 5'-PHOSPHATE SYNTHASE SUBUNIT SNO1-RELATED"/>
    <property type="match status" value="1"/>
</dbReference>
<keyword evidence="1" id="KW-0315">Glutamine amidotransferase</keyword>
<dbReference type="PANTHER" id="PTHR31559">
    <property type="entry name" value="PYRIDOXAL 5'-PHOSPHATE SYNTHASE SUBUNIT SNO"/>
    <property type="match status" value="1"/>
</dbReference>
<sequence length="263" mass="29286">MVRPVYIYADEGTSEVGVHSLQVAVEEQLHLPTKVIKAPDIIAGKLAHCQMLIIPGGADRPYCAKLNGLGNQQIQQFVQDGGFYLGICAGAYYATKQIEFTGKDYSVFEQRELAFFDGIAVGSLPDLTNQQYYGETADSKAFTTLTFDDDNQSAFYYHGGPTFLSESTSIDNVFAWYSGDRPAIVYGNYGKGKFLLSGVHFELQAPIYQQYVVKHTPNASEYKQEQAICEQLAQMNSKSIWDKIQRLLNEIAIKCDIPNKTQA</sequence>
<gene>
    <name evidence="3" type="ORF">C5N92_05730</name>
</gene>
<dbReference type="AlphaFoldDB" id="A0A328BZ00"/>
<dbReference type="InterPro" id="IPR002161">
    <property type="entry name" value="PdxT/SNO"/>
</dbReference>
<reference evidence="4" key="1">
    <citation type="submission" date="2018-02" db="EMBL/GenBank/DDBJ databases">
        <title>Glaesserella australis sp. nov., isolated from the lungs of pigs.</title>
        <authorList>
            <person name="Turni C."/>
            <person name="Christensen H."/>
        </authorList>
    </citation>
    <scope>NUCLEOTIDE SEQUENCE [LARGE SCALE GENOMIC DNA]</scope>
    <source>
        <strain evidence="4">HS4635</strain>
    </source>
</reference>
<proteinExistence type="predicted"/>
<dbReference type="InterPro" id="IPR015834">
    <property type="entry name" value="UCP016642"/>
</dbReference>
<accession>A0A328BZ00</accession>
<dbReference type="GO" id="GO:0016874">
    <property type="term" value="F:ligase activity"/>
    <property type="evidence" value="ECO:0007669"/>
    <property type="project" value="UniProtKB-KW"/>
</dbReference>
<evidence type="ECO:0000313" key="4">
    <source>
        <dbReference type="Proteomes" id="UP000248689"/>
    </source>
</evidence>
<evidence type="ECO:0000313" key="3">
    <source>
        <dbReference type="EMBL" id="RAL18865.1"/>
    </source>
</evidence>
<dbReference type="Pfam" id="PF09825">
    <property type="entry name" value="BPL_N"/>
    <property type="match status" value="1"/>
</dbReference>
<keyword evidence="4" id="KW-1185">Reference proteome</keyword>
<name>A0A328BZ00_9PAST</name>